<proteinExistence type="predicted"/>
<accession>A0A951QR66</accession>
<keyword evidence="1" id="KW-0472">Membrane</keyword>
<evidence type="ECO:0000256" key="1">
    <source>
        <dbReference type="SAM" id="Phobius"/>
    </source>
</evidence>
<dbReference type="InterPro" id="IPR025187">
    <property type="entry name" value="DUF4112"/>
</dbReference>
<feature type="transmembrane region" description="Helical" evidence="1">
    <location>
        <begin position="40"/>
        <end position="61"/>
    </location>
</feature>
<dbReference type="Pfam" id="PF13430">
    <property type="entry name" value="DUF4112"/>
    <property type="match status" value="1"/>
</dbReference>
<organism evidence="2 3">
    <name type="scientific">Cyanomargarita calcarea GSE-NOS-MK-12-04C</name>
    <dbReference type="NCBI Taxonomy" id="2839659"/>
    <lineage>
        <taxon>Bacteria</taxon>
        <taxon>Bacillati</taxon>
        <taxon>Cyanobacteriota</taxon>
        <taxon>Cyanophyceae</taxon>
        <taxon>Nostocales</taxon>
        <taxon>Cyanomargaritaceae</taxon>
        <taxon>Cyanomargarita</taxon>
    </lineage>
</organism>
<reference evidence="2" key="1">
    <citation type="submission" date="2021-05" db="EMBL/GenBank/DDBJ databases">
        <authorList>
            <person name="Pietrasiak N."/>
            <person name="Ward R."/>
            <person name="Stajich J.E."/>
            <person name="Kurbessoian T."/>
        </authorList>
    </citation>
    <scope>NUCLEOTIDE SEQUENCE</scope>
    <source>
        <strain evidence="2">GSE-NOS-MK-12-04C</strain>
    </source>
</reference>
<reference evidence="2" key="2">
    <citation type="journal article" date="2022" name="Microbiol. Resour. Announc.">
        <title>Metagenome Sequencing to Explore Phylogenomics of Terrestrial Cyanobacteria.</title>
        <authorList>
            <person name="Ward R.D."/>
            <person name="Stajich J.E."/>
            <person name="Johansen J.R."/>
            <person name="Huntemann M."/>
            <person name="Clum A."/>
            <person name="Foster B."/>
            <person name="Foster B."/>
            <person name="Roux S."/>
            <person name="Palaniappan K."/>
            <person name="Varghese N."/>
            <person name="Mukherjee S."/>
            <person name="Reddy T.B.K."/>
            <person name="Daum C."/>
            <person name="Copeland A."/>
            <person name="Chen I.A."/>
            <person name="Ivanova N.N."/>
            <person name="Kyrpides N.C."/>
            <person name="Shapiro N."/>
            <person name="Eloe-Fadrosh E.A."/>
            <person name="Pietrasiak N."/>
        </authorList>
    </citation>
    <scope>NUCLEOTIDE SEQUENCE</scope>
    <source>
        <strain evidence="2">GSE-NOS-MK-12-04C</strain>
    </source>
</reference>
<keyword evidence="1" id="KW-0812">Transmembrane</keyword>
<dbReference type="EMBL" id="JAHHGZ010000037">
    <property type="protein sequence ID" value="MBW4670999.1"/>
    <property type="molecule type" value="Genomic_DNA"/>
</dbReference>
<name>A0A951QR66_9CYAN</name>
<evidence type="ECO:0000313" key="2">
    <source>
        <dbReference type="EMBL" id="MBW4670999.1"/>
    </source>
</evidence>
<keyword evidence="1" id="KW-1133">Transmembrane helix</keyword>
<evidence type="ECO:0000313" key="3">
    <source>
        <dbReference type="Proteomes" id="UP000729701"/>
    </source>
</evidence>
<protein>
    <submittedName>
        <fullName evidence="2">DUF4112 domain-containing protein</fullName>
    </submittedName>
</protein>
<sequence length="76" mass="8442">MLMLTDNRLTKLQRLRKLSDPKGRSIGVPGTQFKVGLESLIGLLPVGGDVIGILMSVYILFQVIEFKLPMSVLVRM</sequence>
<comment type="caution">
    <text evidence="2">The sequence shown here is derived from an EMBL/GenBank/DDBJ whole genome shotgun (WGS) entry which is preliminary data.</text>
</comment>
<gene>
    <name evidence="2" type="ORF">KME60_27135</name>
</gene>
<dbReference type="Proteomes" id="UP000729701">
    <property type="component" value="Unassembled WGS sequence"/>
</dbReference>
<dbReference type="AlphaFoldDB" id="A0A951QR66"/>